<protein>
    <submittedName>
        <fullName evidence="2">Uncharacterized protein</fullName>
    </submittedName>
</protein>
<organism evidence="2 3">
    <name type="scientific">Nesidiocoris tenuis</name>
    <dbReference type="NCBI Taxonomy" id="355587"/>
    <lineage>
        <taxon>Eukaryota</taxon>
        <taxon>Metazoa</taxon>
        <taxon>Ecdysozoa</taxon>
        <taxon>Arthropoda</taxon>
        <taxon>Hexapoda</taxon>
        <taxon>Insecta</taxon>
        <taxon>Pterygota</taxon>
        <taxon>Neoptera</taxon>
        <taxon>Paraneoptera</taxon>
        <taxon>Hemiptera</taxon>
        <taxon>Heteroptera</taxon>
        <taxon>Panheteroptera</taxon>
        <taxon>Cimicomorpha</taxon>
        <taxon>Miridae</taxon>
        <taxon>Dicyphina</taxon>
        <taxon>Nesidiocoris</taxon>
    </lineage>
</organism>
<dbReference type="Proteomes" id="UP001307889">
    <property type="component" value="Chromosome 1"/>
</dbReference>
<dbReference type="EMBL" id="AP028909">
    <property type="protein sequence ID" value="BES88960.1"/>
    <property type="molecule type" value="Genomic_DNA"/>
</dbReference>
<evidence type="ECO:0000313" key="2">
    <source>
        <dbReference type="EMBL" id="BES88960.1"/>
    </source>
</evidence>
<sequence>MTHWRLEGDAGNPARNPGMEEVPKMAGKWRSLPREGSTPARPRPTAVAMTAPAYPPGVQRPEFRGIKDVDGAGSTSRCPPS</sequence>
<keyword evidence="3" id="KW-1185">Reference proteome</keyword>
<gene>
    <name evidence="2" type="ORF">NTJ_01767</name>
</gene>
<evidence type="ECO:0000313" key="3">
    <source>
        <dbReference type="Proteomes" id="UP001307889"/>
    </source>
</evidence>
<feature type="compositionally biased region" description="Basic and acidic residues" evidence="1">
    <location>
        <begin position="61"/>
        <end position="70"/>
    </location>
</feature>
<name>A0ABN7A9H1_9HEMI</name>
<accession>A0ABN7A9H1</accession>
<proteinExistence type="predicted"/>
<reference evidence="2 3" key="1">
    <citation type="submission" date="2023-09" db="EMBL/GenBank/DDBJ databases">
        <title>Nesidiocoris tenuis whole genome shotgun sequence.</title>
        <authorList>
            <person name="Shibata T."/>
            <person name="Shimoda M."/>
            <person name="Kobayashi T."/>
            <person name="Uehara T."/>
        </authorList>
    </citation>
    <scope>NUCLEOTIDE SEQUENCE [LARGE SCALE GENOMIC DNA]</scope>
    <source>
        <strain evidence="2 3">Japan</strain>
    </source>
</reference>
<evidence type="ECO:0000256" key="1">
    <source>
        <dbReference type="SAM" id="MobiDB-lite"/>
    </source>
</evidence>
<feature type="region of interest" description="Disordered" evidence="1">
    <location>
        <begin position="1"/>
        <end position="81"/>
    </location>
</feature>